<evidence type="ECO:0000256" key="6">
    <source>
        <dbReference type="ARBA" id="ARBA00047942"/>
    </source>
</evidence>
<dbReference type="GO" id="GO:0009007">
    <property type="term" value="F:site-specific DNA-methyltransferase (adenine-specific) activity"/>
    <property type="evidence" value="ECO:0007669"/>
    <property type="project" value="UniProtKB-EC"/>
</dbReference>
<accession>W9DNB5</accession>
<dbReference type="GO" id="GO:0032259">
    <property type="term" value="P:methylation"/>
    <property type="evidence" value="ECO:0007669"/>
    <property type="project" value="UniProtKB-KW"/>
</dbReference>
<dbReference type="GO" id="GO:1904047">
    <property type="term" value="F:S-adenosyl-L-methionine binding"/>
    <property type="evidence" value="ECO:0007669"/>
    <property type="project" value="TreeGrafter"/>
</dbReference>
<reference evidence="7 8" key="1">
    <citation type="submission" date="2013-08" db="EMBL/GenBank/DDBJ databases">
        <authorList>
            <consortium name="DOE Joint Genome Institute"/>
            <person name="Eisen J."/>
            <person name="Huntemann M."/>
            <person name="Han J."/>
            <person name="Chen A."/>
            <person name="Kyrpides N."/>
            <person name="Mavromatis K."/>
            <person name="Markowitz V."/>
            <person name="Palaniappan K."/>
            <person name="Ivanova N."/>
            <person name="Schaumberg A."/>
            <person name="Pati A."/>
            <person name="Liolios K."/>
            <person name="Nordberg H.P."/>
            <person name="Cantor M.N."/>
            <person name="Hua S.X."/>
            <person name="Woyke T."/>
        </authorList>
    </citation>
    <scope>NUCLEOTIDE SEQUENCE [LARGE SCALE GENOMIC DNA]</scope>
    <source>
        <strain evidence="7 8">DSM 2278</strain>
    </source>
</reference>
<dbReference type="NCBIfam" id="TIGR00571">
    <property type="entry name" value="dam"/>
    <property type="match status" value="1"/>
</dbReference>
<gene>
    <name evidence="7" type="ORF">MettiDRAFT_0934</name>
</gene>
<name>W9DNB5_METTI</name>
<dbReference type="PROSITE" id="PS00092">
    <property type="entry name" value="N6_MTASE"/>
    <property type="match status" value="1"/>
</dbReference>
<comment type="caution">
    <text evidence="7">The sequence shown here is derived from an EMBL/GenBank/DDBJ whole genome shotgun (WGS) entry which is preliminary data.</text>
</comment>
<dbReference type="AlphaFoldDB" id="W9DNB5"/>
<evidence type="ECO:0000256" key="5">
    <source>
        <dbReference type="ARBA" id="ARBA00022691"/>
    </source>
</evidence>
<dbReference type="PIRSF" id="PIRSF000398">
    <property type="entry name" value="M_m6A_EcoRV"/>
    <property type="match status" value="1"/>
</dbReference>
<dbReference type="GO" id="GO:0043565">
    <property type="term" value="F:sequence-specific DNA binding"/>
    <property type="evidence" value="ECO:0007669"/>
    <property type="project" value="TreeGrafter"/>
</dbReference>
<dbReference type="GO" id="GO:0006298">
    <property type="term" value="P:mismatch repair"/>
    <property type="evidence" value="ECO:0007669"/>
    <property type="project" value="TreeGrafter"/>
</dbReference>
<dbReference type="InterPro" id="IPR012263">
    <property type="entry name" value="M_m6A_EcoRV"/>
</dbReference>
<dbReference type="Gene3D" id="3.40.50.150">
    <property type="entry name" value="Vaccinia Virus protein VP39"/>
    <property type="match status" value="1"/>
</dbReference>
<protein>
    <recommendedName>
        <fullName evidence="2">site-specific DNA-methyltransferase (adenine-specific)</fullName>
        <ecNumber evidence="2">2.1.1.72</ecNumber>
    </recommendedName>
</protein>
<proteinExistence type="inferred from homology"/>
<dbReference type="InterPro" id="IPR002052">
    <property type="entry name" value="DNA_methylase_N6_adenine_CS"/>
</dbReference>
<comment type="similarity">
    <text evidence="1">Belongs to the N(4)/N(6)-methyltransferase family.</text>
</comment>
<dbReference type="Pfam" id="PF02086">
    <property type="entry name" value="MethyltransfD12"/>
    <property type="match status" value="1"/>
</dbReference>
<evidence type="ECO:0000256" key="4">
    <source>
        <dbReference type="ARBA" id="ARBA00022679"/>
    </source>
</evidence>
<dbReference type="PANTHER" id="PTHR30481">
    <property type="entry name" value="DNA ADENINE METHYLASE"/>
    <property type="match status" value="1"/>
</dbReference>
<dbReference type="EMBL" id="AZAJ01000001">
    <property type="protein sequence ID" value="ETA67509.1"/>
    <property type="molecule type" value="Genomic_DNA"/>
</dbReference>
<dbReference type="EC" id="2.1.1.72" evidence="2"/>
<comment type="catalytic activity">
    <reaction evidence="6">
        <text>a 2'-deoxyadenosine in DNA + S-adenosyl-L-methionine = an N(6)-methyl-2'-deoxyadenosine in DNA + S-adenosyl-L-homocysteine + H(+)</text>
        <dbReference type="Rhea" id="RHEA:15197"/>
        <dbReference type="Rhea" id="RHEA-COMP:12418"/>
        <dbReference type="Rhea" id="RHEA-COMP:12419"/>
        <dbReference type="ChEBI" id="CHEBI:15378"/>
        <dbReference type="ChEBI" id="CHEBI:57856"/>
        <dbReference type="ChEBI" id="CHEBI:59789"/>
        <dbReference type="ChEBI" id="CHEBI:90615"/>
        <dbReference type="ChEBI" id="CHEBI:90616"/>
        <dbReference type="EC" id="2.1.1.72"/>
    </reaction>
</comment>
<evidence type="ECO:0000313" key="8">
    <source>
        <dbReference type="Proteomes" id="UP000019483"/>
    </source>
</evidence>
<dbReference type="OrthoDB" id="372040at2157"/>
<dbReference type="PANTHER" id="PTHR30481:SF3">
    <property type="entry name" value="DNA ADENINE METHYLASE"/>
    <property type="match status" value="1"/>
</dbReference>
<dbReference type="Proteomes" id="UP000019483">
    <property type="component" value="Unassembled WGS sequence"/>
</dbReference>
<organism evidence="7 8">
    <name type="scientific">Methanolobus tindarius DSM 2278</name>
    <dbReference type="NCBI Taxonomy" id="1090322"/>
    <lineage>
        <taxon>Archaea</taxon>
        <taxon>Methanobacteriati</taxon>
        <taxon>Methanobacteriota</taxon>
        <taxon>Stenosarchaea group</taxon>
        <taxon>Methanomicrobia</taxon>
        <taxon>Methanosarcinales</taxon>
        <taxon>Methanosarcinaceae</taxon>
        <taxon>Methanolobus</taxon>
    </lineage>
</organism>
<dbReference type="Gene3D" id="1.10.1020.10">
    <property type="entry name" value="Adenine-specific Methyltransferase, Domain 2"/>
    <property type="match status" value="1"/>
</dbReference>
<dbReference type="SUPFAM" id="SSF53335">
    <property type="entry name" value="S-adenosyl-L-methionine-dependent methyltransferases"/>
    <property type="match status" value="1"/>
</dbReference>
<dbReference type="InterPro" id="IPR012327">
    <property type="entry name" value="MeTrfase_D12"/>
</dbReference>
<keyword evidence="5" id="KW-0949">S-adenosyl-L-methionine</keyword>
<dbReference type="RefSeq" id="WP_023844645.1">
    <property type="nucleotide sequence ID" value="NZ_AZAJ01000001.1"/>
</dbReference>
<keyword evidence="3 7" id="KW-0489">Methyltransferase</keyword>
<dbReference type="InterPro" id="IPR029063">
    <property type="entry name" value="SAM-dependent_MTases_sf"/>
</dbReference>
<dbReference type="PRINTS" id="PR00505">
    <property type="entry name" value="D12N6MTFRASE"/>
</dbReference>
<dbReference type="InterPro" id="IPR023095">
    <property type="entry name" value="Ade_MeTrfase_dom_2"/>
</dbReference>
<sequence length="309" mass="35958">MNNAKPFLKWAGGKKQLLPEFEKRFPPELHSGTIKKYVEPFVGGGAVLFHVIGKFSFDECHIFDANEELVLAYRVVQTNPNELISLLQQMQQDYLQLDDEKRKEFFYAIREKFNNKRPEIDFENYSDNWIERASLIIFLNRTCYNGLFRVNSKGGFNVPFGRYKNPKIADSENLLSVSEALQNVVIHLGDFENCKKVVESSTFVYFDPPYRPLSKTSNFTSYSKDSFNDEDQIRLAVLYKNLDEKGAKLMLSNSDPRNENPDDNFFDELYSQKLHPNFNIERVPATRMINCNAQKRGSISELIITNYKY</sequence>
<evidence type="ECO:0000256" key="3">
    <source>
        <dbReference type="ARBA" id="ARBA00022603"/>
    </source>
</evidence>
<evidence type="ECO:0000313" key="7">
    <source>
        <dbReference type="EMBL" id="ETA67509.1"/>
    </source>
</evidence>
<evidence type="ECO:0000256" key="1">
    <source>
        <dbReference type="ARBA" id="ARBA00006594"/>
    </source>
</evidence>
<keyword evidence="8" id="KW-1185">Reference proteome</keyword>
<dbReference type="STRING" id="1090322.MettiDRAFT_0934"/>
<keyword evidence="4" id="KW-0808">Transferase</keyword>
<dbReference type="GO" id="GO:0009307">
    <property type="term" value="P:DNA restriction-modification system"/>
    <property type="evidence" value="ECO:0007669"/>
    <property type="project" value="InterPro"/>
</dbReference>
<evidence type="ECO:0000256" key="2">
    <source>
        <dbReference type="ARBA" id="ARBA00011900"/>
    </source>
</evidence>